<keyword evidence="1" id="KW-0547">Nucleotide-binding</keyword>
<dbReference type="Pfam" id="PF00176">
    <property type="entry name" value="SNF2-rel_dom"/>
    <property type="match status" value="1"/>
</dbReference>
<dbReference type="InterPro" id="IPR027417">
    <property type="entry name" value="P-loop_NTPase"/>
</dbReference>
<protein>
    <recommendedName>
        <fullName evidence="3">SNF2 N-terminal domain-containing protein</fullName>
    </recommendedName>
</protein>
<feature type="non-terminal residue" evidence="4">
    <location>
        <position position="122"/>
    </location>
</feature>
<evidence type="ECO:0000259" key="3">
    <source>
        <dbReference type="Pfam" id="PF00176"/>
    </source>
</evidence>
<gene>
    <name evidence="4" type="ORF">LY79DRAFT_493085</name>
</gene>
<feature type="domain" description="SNF2 N-terminal" evidence="3">
    <location>
        <begin position="5"/>
        <end position="35"/>
    </location>
</feature>
<evidence type="ECO:0000313" key="5">
    <source>
        <dbReference type="Proteomes" id="UP001230504"/>
    </source>
</evidence>
<evidence type="ECO:0000256" key="1">
    <source>
        <dbReference type="ARBA" id="ARBA00022741"/>
    </source>
</evidence>
<organism evidence="4 5">
    <name type="scientific">Colletotrichum navitas</name>
    <dbReference type="NCBI Taxonomy" id="681940"/>
    <lineage>
        <taxon>Eukaryota</taxon>
        <taxon>Fungi</taxon>
        <taxon>Dikarya</taxon>
        <taxon>Ascomycota</taxon>
        <taxon>Pezizomycotina</taxon>
        <taxon>Sordariomycetes</taxon>
        <taxon>Hypocreomycetidae</taxon>
        <taxon>Glomerellales</taxon>
        <taxon>Glomerellaceae</taxon>
        <taxon>Colletotrichum</taxon>
        <taxon>Colletotrichum graminicola species complex</taxon>
    </lineage>
</organism>
<dbReference type="Proteomes" id="UP001230504">
    <property type="component" value="Unassembled WGS sequence"/>
</dbReference>
<proteinExistence type="predicted"/>
<dbReference type="EMBL" id="JAHLJV010000078">
    <property type="protein sequence ID" value="KAK1574262.1"/>
    <property type="molecule type" value="Genomic_DNA"/>
</dbReference>
<name>A0AAD8PQ95_9PEZI</name>
<evidence type="ECO:0000256" key="2">
    <source>
        <dbReference type="ARBA" id="ARBA00022840"/>
    </source>
</evidence>
<dbReference type="InterPro" id="IPR038718">
    <property type="entry name" value="SNF2-like_sf"/>
</dbReference>
<accession>A0AAD8PQ95</accession>
<comment type="caution">
    <text evidence="4">The sequence shown here is derived from an EMBL/GenBank/DDBJ whole genome shotgun (WGS) entry which is preliminary data.</text>
</comment>
<keyword evidence="2" id="KW-0067">ATP-binding</keyword>
<dbReference type="AlphaFoldDB" id="A0AAD8PQ95"/>
<dbReference type="SUPFAM" id="SSF52540">
    <property type="entry name" value="P-loop containing nucleoside triphosphate hydrolases"/>
    <property type="match status" value="1"/>
</dbReference>
<dbReference type="GO" id="GO:0005524">
    <property type="term" value="F:ATP binding"/>
    <property type="evidence" value="ECO:0007669"/>
    <property type="project" value="InterPro"/>
</dbReference>
<dbReference type="InterPro" id="IPR000330">
    <property type="entry name" value="SNF2_N"/>
</dbReference>
<evidence type="ECO:0000313" key="4">
    <source>
        <dbReference type="EMBL" id="KAK1574262.1"/>
    </source>
</evidence>
<reference evidence="4" key="1">
    <citation type="submission" date="2021-06" db="EMBL/GenBank/DDBJ databases">
        <title>Comparative genomics, transcriptomics and evolutionary studies reveal genomic signatures of adaptation to plant cell wall in hemibiotrophic fungi.</title>
        <authorList>
            <consortium name="DOE Joint Genome Institute"/>
            <person name="Baroncelli R."/>
            <person name="Diaz J.F."/>
            <person name="Benocci T."/>
            <person name="Peng M."/>
            <person name="Battaglia E."/>
            <person name="Haridas S."/>
            <person name="Andreopoulos W."/>
            <person name="Labutti K."/>
            <person name="Pangilinan J."/>
            <person name="Floch G.L."/>
            <person name="Makela M.R."/>
            <person name="Henrissat B."/>
            <person name="Grigoriev I.V."/>
            <person name="Crouch J.A."/>
            <person name="De Vries R.P."/>
            <person name="Sukno S.A."/>
            <person name="Thon M.R."/>
        </authorList>
    </citation>
    <scope>NUCLEOTIDE SEQUENCE</scope>
    <source>
        <strain evidence="4">CBS 125086</strain>
    </source>
</reference>
<dbReference type="RefSeq" id="XP_060409801.1">
    <property type="nucleotide sequence ID" value="XM_060553328.1"/>
</dbReference>
<feature type="non-terminal residue" evidence="4">
    <location>
        <position position="1"/>
    </location>
</feature>
<sequence length="122" mass="14099">ESPQFNGGIIADPMGLGKTLTMIALWKAGYDAQTSPRFTVSWKRIILGEGERSLPQTRFNRLSDLDTIVKFIRIHPYTDTRQFDADLSQLWKPKGTINLLRRHDKLCPIDFTREERAAYDEM</sequence>
<keyword evidence="5" id="KW-1185">Reference proteome</keyword>
<dbReference type="GeneID" id="85437568"/>
<dbReference type="Gene3D" id="3.40.50.10810">
    <property type="entry name" value="Tandem AAA-ATPase domain"/>
    <property type="match status" value="1"/>
</dbReference>